<dbReference type="InterPro" id="IPR024371">
    <property type="entry name" value="AcetylCoA_trans_1-like"/>
</dbReference>
<feature type="region of interest" description="Disordered" evidence="6">
    <location>
        <begin position="1"/>
        <end position="29"/>
    </location>
</feature>
<feature type="transmembrane region" description="Helical" evidence="7">
    <location>
        <begin position="333"/>
        <end position="351"/>
    </location>
</feature>
<evidence type="ECO:0000256" key="6">
    <source>
        <dbReference type="SAM" id="MobiDB-lite"/>
    </source>
</evidence>
<feature type="transmembrane region" description="Helical" evidence="7">
    <location>
        <begin position="110"/>
        <end position="128"/>
    </location>
</feature>
<proteinExistence type="inferred from homology"/>
<dbReference type="GO" id="GO:0008521">
    <property type="term" value="F:acetyl-CoA transmembrane transporter activity"/>
    <property type="evidence" value="ECO:0007669"/>
    <property type="project" value="InterPro"/>
</dbReference>
<evidence type="ECO:0000259" key="8">
    <source>
        <dbReference type="Pfam" id="PF02114"/>
    </source>
</evidence>
<feature type="domain" description="Phosducin" evidence="8">
    <location>
        <begin position="504"/>
        <end position="657"/>
    </location>
</feature>
<dbReference type="InterPro" id="IPR036249">
    <property type="entry name" value="Thioredoxin-like_sf"/>
</dbReference>
<accession>W7ASI7</accession>
<comment type="subcellular location">
    <subcellularLocation>
        <location evidence="1">Membrane</location>
        <topology evidence="1">Multi-pass membrane protein</topology>
    </subcellularLocation>
</comment>
<feature type="compositionally biased region" description="Polar residues" evidence="6">
    <location>
        <begin position="1"/>
        <end position="13"/>
    </location>
</feature>
<dbReference type="eggNOG" id="KOG3574">
    <property type="taxonomic scope" value="Eukaryota"/>
</dbReference>
<dbReference type="Pfam" id="PF13000">
    <property type="entry name" value="Acatn"/>
    <property type="match status" value="1"/>
</dbReference>
<dbReference type="GO" id="GO:0016020">
    <property type="term" value="C:membrane"/>
    <property type="evidence" value="ECO:0007669"/>
    <property type="project" value="UniProtKB-SubCell"/>
</dbReference>
<sequence>MNKSSHGNTNTNLMKERKPKQKTDDEKDYSKEKISNNTDFYNVIFLLLLYTIQGVPIGVSSVVPLIIQDKVSYSQLSMLSLISIPFSLKLLWAPIIDAVYIKKFGRRKSWIIPLQLICSLLMIFYSLRVSTWLGERDGPINLYSLTSFFFILFFLMATQDIAVDGWALTMLSEKNKGLASICNILGQNIGYCVSQLSFLTLNNKKICFYLFKKYPFVDMNVFLKFWGLFILLLTILTFFKKEISNNKENENNKIIEQEKEHKNKSENISNVPKKDGNEFRNAKETYKNLYELLFLPPMKIFIILFLINRLPFASVEVATNFKMLKKGITKEEFAIFNPFFIPISIISPAIIGKIIQNTNPLNVYYYGYMLRYISNIVLSTLLPLTEYMYSNKTHIPQIFFYIYYLYIFGAQIFNNLCIDLMTVSSMGFQNVISDPQIGGTYMTFLNTINNMGSHMNPKNKLTDICTSLTLEQAKKDITKECKLVKEQDKYPGDILSKNTLDQNINPLNSNETDENSDDEEIRKWREKRLMQLKKRQELKKDGVYIDVIEKDFIPTVVKNACVVCHFYDNNFKRCHILHTHLIKLANIHLATKFIKVEAKNCLFFMNKLNIKVLPSLCLFIDGVLVKTCIGFEDFGNKDEFKTKDLELFLFKKNLIRNTEYNESDEED</sequence>
<name>W7ASI7_PLAVN</name>
<dbReference type="PANTHER" id="PTHR12778:SF9">
    <property type="entry name" value="ACETYL-COENZYME A TRANSPORTER 1"/>
    <property type="match status" value="1"/>
</dbReference>
<dbReference type="Proteomes" id="UP000030659">
    <property type="component" value="Unassembled WGS sequence"/>
</dbReference>
<comment type="similarity">
    <text evidence="2">Belongs to the phosducin family.</text>
</comment>
<dbReference type="SUPFAM" id="SSF52833">
    <property type="entry name" value="Thioredoxin-like"/>
    <property type="match status" value="1"/>
</dbReference>
<feature type="transmembrane region" description="Helical" evidence="7">
    <location>
        <begin position="363"/>
        <end position="382"/>
    </location>
</feature>
<dbReference type="AlphaFoldDB" id="W7ASI7"/>
<dbReference type="GO" id="GO:0035348">
    <property type="term" value="P:acetyl-CoA transmembrane transport"/>
    <property type="evidence" value="ECO:0007669"/>
    <property type="project" value="InterPro"/>
</dbReference>
<dbReference type="InterPro" id="IPR004752">
    <property type="entry name" value="AmpG_permease/AT-1"/>
</dbReference>
<feature type="transmembrane region" description="Helical" evidence="7">
    <location>
        <begin position="140"/>
        <end position="157"/>
    </location>
</feature>
<evidence type="ECO:0000313" key="10">
    <source>
        <dbReference type="Proteomes" id="UP000030659"/>
    </source>
</evidence>
<feature type="region of interest" description="Disordered" evidence="6">
    <location>
        <begin position="256"/>
        <end position="276"/>
    </location>
</feature>
<evidence type="ECO:0000256" key="4">
    <source>
        <dbReference type="ARBA" id="ARBA00022989"/>
    </source>
</evidence>
<reference evidence="9 10" key="1">
    <citation type="submission" date="2013-02" db="EMBL/GenBank/DDBJ databases">
        <title>The Genome Sequence of Plasmodium vinckei petteri CR.</title>
        <authorList>
            <consortium name="The Broad Institute Genome Sequencing Platform"/>
            <consortium name="The Broad Institute Genome Sequencing Center for Infectious Disease"/>
            <person name="Neafsey D."/>
            <person name="Cheeseman I."/>
            <person name="Volkman S."/>
            <person name="Adams J."/>
            <person name="Walker B."/>
            <person name="Young S.K."/>
            <person name="Zeng Q."/>
            <person name="Gargeya S."/>
            <person name="Fitzgerald M."/>
            <person name="Haas B."/>
            <person name="Abouelleil A."/>
            <person name="Alvarado L."/>
            <person name="Arachchi H.M."/>
            <person name="Berlin A.M."/>
            <person name="Chapman S.B."/>
            <person name="Dewar J."/>
            <person name="Goldberg J."/>
            <person name="Griggs A."/>
            <person name="Gujja S."/>
            <person name="Hansen M."/>
            <person name="Howarth C."/>
            <person name="Imamovic A."/>
            <person name="Larimer J."/>
            <person name="McCowan C."/>
            <person name="Murphy C."/>
            <person name="Neiman D."/>
            <person name="Pearson M."/>
            <person name="Priest M."/>
            <person name="Roberts A."/>
            <person name="Saif S."/>
            <person name="Shea T."/>
            <person name="Sisk P."/>
            <person name="Sykes S."/>
            <person name="Wortman J."/>
            <person name="Nusbaum C."/>
            <person name="Birren B."/>
        </authorList>
    </citation>
    <scope>NUCLEOTIDE SEQUENCE [LARGE SCALE GENOMIC DNA]</scope>
    <source>
        <strain evidence="9 10">CR</strain>
    </source>
</reference>
<feature type="transmembrane region" description="Helical" evidence="7">
    <location>
        <begin position="221"/>
        <end position="239"/>
    </location>
</feature>
<feature type="transmembrane region" description="Helical" evidence="7">
    <location>
        <begin position="79"/>
        <end position="101"/>
    </location>
</feature>
<evidence type="ECO:0000256" key="3">
    <source>
        <dbReference type="ARBA" id="ARBA00022692"/>
    </source>
</evidence>
<feature type="transmembrane region" description="Helical" evidence="7">
    <location>
        <begin position="289"/>
        <end position="307"/>
    </location>
</feature>
<organism evidence="9 10">
    <name type="scientific">Plasmodium vinckei petteri</name>
    <dbReference type="NCBI Taxonomy" id="138298"/>
    <lineage>
        <taxon>Eukaryota</taxon>
        <taxon>Sar</taxon>
        <taxon>Alveolata</taxon>
        <taxon>Apicomplexa</taxon>
        <taxon>Aconoidasida</taxon>
        <taxon>Haemosporida</taxon>
        <taxon>Plasmodiidae</taxon>
        <taxon>Plasmodium</taxon>
        <taxon>Plasmodium (Vinckeia)</taxon>
    </lineage>
</organism>
<gene>
    <name evidence="9" type="ORF">YYG_02932</name>
</gene>
<dbReference type="Gene3D" id="3.40.30.10">
    <property type="entry name" value="Glutaredoxin"/>
    <property type="match status" value="1"/>
</dbReference>
<dbReference type="Pfam" id="PF02114">
    <property type="entry name" value="Phosducin"/>
    <property type="match status" value="1"/>
</dbReference>
<evidence type="ECO:0000256" key="1">
    <source>
        <dbReference type="ARBA" id="ARBA00004141"/>
    </source>
</evidence>
<evidence type="ECO:0000313" key="9">
    <source>
        <dbReference type="EMBL" id="EUD71519.1"/>
    </source>
</evidence>
<keyword evidence="4 7" id="KW-1133">Transmembrane helix</keyword>
<evidence type="ECO:0000256" key="5">
    <source>
        <dbReference type="ARBA" id="ARBA00023136"/>
    </source>
</evidence>
<dbReference type="EMBL" id="KI965400">
    <property type="protein sequence ID" value="EUD71519.1"/>
    <property type="molecule type" value="Genomic_DNA"/>
</dbReference>
<feature type="transmembrane region" description="Helical" evidence="7">
    <location>
        <begin position="40"/>
        <end position="67"/>
    </location>
</feature>
<dbReference type="CDD" id="cd02989">
    <property type="entry name" value="Phd_like_TxnDC9"/>
    <property type="match status" value="1"/>
</dbReference>
<evidence type="ECO:0000256" key="2">
    <source>
        <dbReference type="ARBA" id="ARBA00009686"/>
    </source>
</evidence>
<feature type="transmembrane region" description="Helical" evidence="7">
    <location>
        <begin position="178"/>
        <end position="201"/>
    </location>
</feature>
<feature type="transmembrane region" description="Helical" evidence="7">
    <location>
        <begin position="398"/>
        <end position="418"/>
    </location>
</feature>
<dbReference type="InterPro" id="IPR036259">
    <property type="entry name" value="MFS_trans_sf"/>
</dbReference>
<dbReference type="SUPFAM" id="SSF103473">
    <property type="entry name" value="MFS general substrate transporter"/>
    <property type="match status" value="1"/>
</dbReference>
<keyword evidence="5 7" id="KW-0472">Membrane</keyword>
<dbReference type="PANTHER" id="PTHR12778">
    <property type="entry name" value="SOLUTE CARRIER FAMILY 33 ACETYL-COA TRANSPORTER -RELATED"/>
    <property type="match status" value="1"/>
</dbReference>
<evidence type="ECO:0000256" key="7">
    <source>
        <dbReference type="SAM" id="Phobius"/>
    </source>
</evidence>
<dbReference type="InterPro" id="IPR024253">
    <property type="entry name" value="Phosducin_thioredoxin-like_dom"/>
</dbReference>
<protein>
    <submittedName>
        <fullName evidence="9">MFS transporter, PAT family, solute carrier family 33 (Acetyl-CoA transporter), member 1</fullName>
    </submittedName>
</protein>
<keyword evidence="3 7" id="KW-0812">Transmembrane</keyword>
<feature type="compositionally biased region" description="Basic and acidic residues" evidence="6">
    <location>
        <begin position="256"/>
        <end position="265"/>
    </location>
</feature>